<dbReference type="AlphaFoldDB" id="A0AA37HJU4"/>
<keyword evidence="1" id="KW-0812">Transmembrane</keyword>
<name>A0AA37HJU4_9HYPH</name>
<dbReference type="Proteomes" id="UP001055108">
    <property type="component" value="Unassembled WGS sequence"/>
</dbReference>
<accession>A0AA37HJU4</accession>
<evidence type="ECO:0000313" key="2">
    <source>
        <dbReference type="EMBL" id="GJD76839.1"/>
    </source>
</evidence>
<protein>
    <submittedName>
        <fullName evidence="2">Uncharacterized protein</fullName>
    </submittedName>
</protein>
<dbReference type="EMBL" id="BPQM01000002">
    <property type="protein sequence ID" value="GJD76839.1"/>
    <property type="molecule type" value="Genomic_DNA"/>
</dbReference>
<proteinExistence type="predicted"/>
<gene>
    <name evidence="2" type="ORF">NBEOAGPD_0040</name>
</gene>
<evidence type="ECO:0000313" key="3">
    <source>
        <dbReference type="Proteomes" id="UP001055108"/>
    </source>
</evidence>
<keyword evidence="3" id="KW-1185">Reference proteome</keyword>
<keyword evidence="1" id="KW-1133">Transmembrane helix</keyword>
<dbReference type="RefSeq" id="WP_238300338.1">
    <property type="nucleotide sequence ID" value="NZ_BPQM01000002.1"/>
</dbReference>
<keyword evidence="1" id="KW-0472">Membrane</keyword>
<feature type="transmembrane region" description="Helical" evidence="1">
    <location>
        <begin position="131"/>
        <end position="150"/>
    </location>
</feature>
<feature type="transmembrane region" description="Helical" evidence="1">
    <location>
        <begin position="63"/>
        <end position="85"/>
    </location>
</feature>
<organism evidence="2 3">
    <name type="scientific">Methylobacterium gregans</name>
    <dbReference type="NCBI Taxonomy" id="374424"/>
    <lineage>
        <taxon>Bacteria</taxon>
        <taxon>Pseudomonadati</taxon>
        <taxon>Pseudomonadota</taxon>
        <taxon>Alphaproteobacteria</taxon>
        <taxon>Hyphomicrobiales</taxon>
        <taxon>Methylobacteriaceae</taxon>
        <taxon>Methylobacterium</taxon>
    </lineage>
</organism>
<evidence type="ECO:0000256" key="1">
    <source>
        <dbReference type="SAM" id="Phobius"/>
    </source>
</evidence>
<reference evidence="2" key="2">
    <citation type="submission" date="2021-08" db="EMBL/GenBank/DDBJ databases">
        <authorList>
            <person name="Tani A."/>
            <person name="Ola A."/>
            <person name="Ogura Y."/>
            <person name="Katsura K."/>
            <person name="Hayashi T."/>
        </authorList>
    </citation>
    <scope>NUCLEOTIDE SEQUENCE</scope>
    <source>
        <strain evidence="2">NBRC 103626</strain>
    </source>
</reference>
<reference evidence="2" key="1">
    <citation type="journal article" date="2016" name="Front. Microbiol.">
        <title>Genome Sequence of the Piezophilic, Mesophilic Sulfate-Reducing Bacterium Desulfovibrio indicus J2T.</title>
        <authorList>
            <person name="Cao J."/>
            <person name="Maignien L."/>
            <person name="Shao Z."/>
            <person name="Alain K."/>
            <person name="Jebbar M."/>
        </authorList>
    </citation>
    <scope>NUCLEOTIDE SEQUENCE</scope>
    <source>
        <strain evidence="2">NBRC 103626</strain>
    </source>
</reference>
<sequence length="162" mass="16372">MNVLGRLFVASLALLLAIPAGAGILVLALVLDPVAGTWITAGALAGLEGALADLSAGLPPEGLALLLAGLARVLFWLLVVPPVLVAVIGEILRLRGLAWYGLGCGLLTAALPWLGRGAVRPGSAPLAEARLTAILFLAGAGAGLVYWLIAGRHAGPDEPRRG</sequence>
<feature type="transmembrane region" description="Helical" evidence="1">
    <location>
        <begin position="97"/>
        <end position="119"/>
    </location>
</feature>
<comment type="caution">
    <text evidence="2">The sequence shown here is derived from an EMBL/GenBank/DDBJ whole genome shotgun (WGS) entry which is preliminary data.</text>
</comment>